<protein>
    <recommendedName>
        <fullName evidence="5">POTRA domain-containing protein</fullName>
    </recommendedName>
</protein>
<comment type="caution">
    <text evidence="6">The sequence shown here is derived from an EMBL/GenBank/DDBJ whole genome shotgun (WGS) entry which is preliminary data.</text>
</comment>
<proteinExistence type="predicted"/>
<dbReference type="Pfam" id="PF07244">
    <property type="entry name" value="POTRA"/>
    <property type="match status" value="1"/>
</dbReference>
<dbReference type="Gene3D" id="2.40.160.50">
    <property type="entry name" value="membrane protein fhac: a member of the omp85/tpsb transporter family"/>
    <property type="match status" value="1"/>
</dbReference>
<dbReference type="AlphaFoldDB" id="X1PXE7"/>
<dbReference type="InterPro" id="IPR039910">
    <property type="entry name" value="D15-like"/>
</dbReference>
<organism evidence="6">
    <name type="scientific">marine sediment metagenome</name>
    <dbReference type="NCBI Taxonomy" id="412755"/>
    <lineage>
        <taxon>unclassified sequences</taxon>
        <taxon>metagenomes</taxon>
        <taxon>ecological metagenomes</taxon>
    </lineage>
</organism>
<reference evidence="6" key="1">
    <citation type="journal article" date="2014" name="Front. Microbiol.">
        <title>High frequency of phylogenetically diverse reductive dehalogenase-homologous genes in deep subseafloor sedimentary metagenomes.</title>
        <authorList>
            <person name="Kawai M."/>
            <person name="Futagami T."/>
            <person name="Toyoda A."/>
            <person name="Takaki Y."/>
            <person name="Nishi S."/>
            <person name="Hori S."/>
            <person name="Arai W."/>
            <person name="Tsubouchi T."/>
            <person name="Morono Y."/>
            <person name="Uchiyama I."/>
            <person name="Ito T."/>
            <person name="Fujiyama A."/>
            <person name="Inagaki F."/>
            <person name="Takami H."/>
        </authorList>
    </citation>
    <scope>NUCLEOTIDE SEQUENCE</scope>
    <source>
        <strain evidence="6">Expedition CK06-06</strain>
    </source>
</reference>
<evidence type="ECO:0000313" key="6">
    <source>
        <dbReference type="EMBL" id="GAI43520.1"/>
    </source>
</evidence>
<feature type="non-terminal residue" evidence="6">
    <location>
        <position position="268"/>
    </location>
</feature>
<gene>
    <name evidence="6" type="ORF">S06H3_39307</name>
</gene>
<evidence type="ECO:0000256" key="1">
    <source>
        <dbReference type="ARBA" id="ARBA00004370"/>
    </source>
</evidence>
<dbReference type="PANTHER" id="PTHR12815:SF18">
    <property type="entry name" value="SORTING AND ASSEMBLY MACHINERY COMPONENT 50 HOMOLOG"/>
    <property type="match status" value="1"/>
</dbReference>
<dbReference type="GO" id="GO:0019867">
    <property type="term" value="C:outer membrane"/>
    <property type="evidence" value="ECO:0007669"/>
    <property type="project" value="InterPro"/>
</dbReference>
<dbReference type="PROSITE" id="PS51779">
    <property type="entry name" value="POTRA"/>
    <property type="match status" value="1"/>
</dbReference>
<evidence type="ECO:0000256" key="2">
    <source>
        <dbReference type="ARBA" id="ARBA00022452"/>
    </source>
</evidence>
<comment type="subcellular location">
    <subcellularLocation>
        <location evidence="1">Membrane</location>
    </subcellularLocation>
</comment>
<dbReference type="PANTHER" id="PTHR12815">
    <property type="entry name" value="SORTING AND ASSEMBLY MACHINERY SAMM50 PROTEIN FAMILY MEMBER"/>
    <property type="match status" value="1"/>
</dbReference>
<keyword evidence="2" id="KW-1134">Transmembrane beta strand</keyword>
<feature type="domain" description="POTRA" evidence="5">
    <location>
        <begin position="65"/>
        <end position="137"/>
    </location>
</feature>
<accession>X1PXE7</accession>
<feature type="non-terminal residue" evidence="6">
    <location>
        <position position="1"/>
    </location>
</feature>
<evidence type="ECO:0000256" key="4">
    <source>
        <dbReference type="ARBA" id="ARBA00023136"/>
    </source>
</evidence>
<dbReference type="InterPro" id="IPR034746">
    <property type="entry name" value="POTRA"/>
</dbReference>
<evidence type="ECO:0000259" key="5">
    <source>
        <dbReference type="PROSITE" id="PS51779"/>
    </source>
</evidence>
<evidence type="ECO:0000256" key="3">
    <source>
        <dbReference type="ARBA" id="ARBA00022692"/>
    </source>
</evidence>
<dbReference type="InterPro" id="IPR010827">
    <property type="entry name" value="BamA/TamA_POTRA"/>
</dbReference>
<dbReference type="EMBL" id="BARV01024030">
    <property type="protein sequence ID" value="GAI43520.1"/>
    <property type="molecule type" value="Genomic_DNA"/>
</dbReference>
<keyword evidence="3" id="KW-0812">Transmembrane</keyword>
<dbReference type="Gene3D" id="3.10.20.310">
    <property type="entry name" value="membrane protein fhac"/>
    <property type="match status" value="2"/>
</dbReference>
<name>X1PXE7_9ZZZZ</name>
<sequence length="268" mass="31178">GMESRSGNMFNDKILEHDIDHILVHYENNGYPLTRVKIHSLTVRNDDAGHPFIDIVLQIHKGSSVVFGTLGSEGQQQTLEKVILRELRMKPGQLYKQKKIDMAQKYLERLEYFDTVEKPHIQFRGKKADVTFRVKEGRTNTIDGVIGYNPPKDDSQKGYITGRLEFQFRNLLGTGRFVEAFWEKKDNYSQAMRFGYEEPWIFGWPVNLGGQFQQIIRDSTYIQRHWKFYLRYRPSPALSVEMKGGQTEVLPDSIGSARFNLAHTESWL</sequence>
<keyword evidence="4" id="KW-0472">Membrane</keyword>